<protein>
    <submittedName>
        <fullName evidence="6">HipA protein</fullName>
    </submittedName>
</protein>
<sequence length="455" mass="50810">MNRLGIFLDDQIAGWVTHDPESNQFAFSYSRNWLSRRNPYPLSPFIPLEPEAGQTAEAHSAAVRQFFENLLPEGHALDDAATANKLSKANLVGLMLALGKETAGALRIQLDDPEQASDDIKVLVPADETKDALRPLTRPEMSERIRSRPYEPFSVWDGKVRLSIAGFQDKIAVYKEKDEWFLVESGELASTVILKPEPVNRALAGLPSNEFYCMRLARNVGLPVANVRLVHVPEPILEVDRFDRIQDGQRVRRLHIIDGCQALGISVGLKYERPYGDSPDVKNIRDGASLPRIFKFLQSSANPAAQRLLMLRWAIFQVLIGNTDAHAKNISFFCQPYGFVAAPAYDLVSILACSNPHIEDSFAMAIGDAFTEGELSAYEWANFAASCGLRPQLVAKEMQKLIRRMDSFRERTAQEVIREGADAEVAKNVCNVVQRMSLRHARIAEEITGVDPSMF</sequence>
<dbReference type="CDD" id="cd17809">
    <property type="entry name" value="HipA_So_like"/>
    <property type="match status" value="1"/>
</dbReference>
<dbReference type="InterPro" id="IPR012893">
    <property type="entry name" value="HipA-like_C"/>
</dbReference>
<dbReference type="PANTHER" id="PTHR37419">
    <property type="entry name" value="SERINE/THREONINE-PROTEIN KINASE TOXIN HIPA"/>
    <property type="match status" value="1"/>
</dbReference>
<dbReference type="OrthoDB" id="9805913at2"/>
<accession>A0A0A1F3Q3</accession>
<feature type="domain" description="HipA N-terminal subdomain 1" evidence="5">
    <location>
        <begin position="5"/>
        <end position="108"/>
    </location>
</feature>
<organism evidence="6 7">
    <name type="scientific">Collimonas arenae</name>
    <dbReference type="NCBI Taxonomy" id="279058"/>
    <lineage>
        <taxon>Bacteria</taxon>
        <taxon>Pseudomonadati</taxon>
        <taxon>Pseudomonadota</taxon>
        <taxon>Betaproteobacteria</taxon>
        <taxon>Burkholderiales</taxon>
        <taxon>Oxalobacteraceae</taxon>
        <taxon>Collimonas</taxon>
    </lineage>
</organism>
<dbReference type="Pfam" id="PF13657">
    <property type="entry name" value="Couple_hipA"/>
    <property type="match status" value="1"/>
</dbReference>
<keyword evidence="7" id="KW-1185">Reference proteome</keyword>
<name>A0A0A1F3Q3_9BURK</name>
<dbReference type="GO" id="GO:0005829">
    <property type="term" value="C:cytosol"/>
    <property type="evidence" value="ECO:0007669"/>
    <property type="project" value="TreeGrafter"/>
</dbReference>
<dbReference type="PANTHER" id="PTHR37419:SF1">
    <property type="entry name" value="SERINE_THREONINE-PROTEIN KINASE TOXIN HIPA"/>
    <property type="match status" value="1"/>
</dbReference>
<dbReference type="Pfam" id="PF07804">
    <property type="entry name" value="HipA_C"/>
    <property type="match status" value="1"/>
</dbReference>
<dbReference type="Proteomes" id="UP000030302">
    <property type="component" value="Chromosome"/>
</dbReference>
<evidence type="ECO:0000313" key="6">
    <source>
        <dbReference type="EMBL" id="AIY39343.1"/>
    </source>
</evidence>
<proteinExistence type="inferred from homology"/>
<reference evidence="7" key="1">
    <citation type="journal article" date="2014" name="Soil Biol. Biochem.">
        <title>Structure and function of bacterial communities in ageing soils: Insights from the Mendocino ecological staircase.</title>
        <authorList>
            <person name="Uroz S."/>
            <person name="Tech J.J."/>
            <person name="Sawaya N.A."/>
            <person name="Frey-Klett P."/>
            <person name="Leveau J.H.J."/>
        </authorList>
    </citation>
    <scope>NUCLEOTIDE SEQUENCE [LARGE SCALE GENOMIC DNA]</scope>
    <source>
        <strain evidence="7">Cal35</strain>
    </source>
</reference>
<dbReference type="AlphaFoldDB" id="A0A0A1F3Q3"/>
<evidence type="ECO:0000313" key="7">
    <source>
        <dbReference type="Proteomes" id="UP000030302"/>
    </source>
</evidence>
<dbReference type="STRING" id="279058.LT85_0183"/>
<dbReference type="EMBL" id="CP009962">
    <property type="protein sequence ID" value="AIY39343.1"/>
    <property type="molecule type" value="Genomic_DNA"/>
</dbReference>
<dbReference type="NCBIfam" id="TIGR03071">
    <property type="entry name" value="couple_hipA"/>
    <property type="match status" value="1"/>
</dbReference>
<keyword evidence="2" id="KW-0808">Transferase</keyword>
<comment type="similarity">
    <text evidence="1">Belongs to the HipA Ser/Thr kinase family.</text>
</comment>
<dbReference type="RefSeq" id="WP_052134469.1">
    <property type="nucleotide sequence ID" value="NZ_CP009962.1"/>
</dbReference>
<evidence type="ECO:0000256" key="2">
    <source>
        <dbReference type="ARBA" id="ARBA00022679"/>
    </source>
</evidence>
<evidence type="ECO:0000256" key="1">
    <source>
        <dbReference type="ARBA" id="ARBA00010164"/>
    </source>
</evidence>
<evidence type="ECO:0000259" key="5">
    <source>
        <dbReference type="Pfam" id="PF13657"/>
    </source>
</evidence>
<feature type="domain" description="HipA-like C-terminal" evidence="4">
    <location>
        <begin position="162"/>
        <end position="406"/>
    </location>
</feature>
<evidence type="ECO:0000259" key="4">
    <source>
        <dbReference type="Pfam" id="PF07804"/>
    </source>
</evidence>
<dbReference type="HOGENOM" id="CLU_030167_1_0_4"/>
<dbReference type="KEGG" id="care:LT85_0183"/>
<keyword evidence="3" id="KW-0418">Kinase</keyword>
<dbReference type="InterPro" id="IPR052028">
    <property type="entry name" value="HipA_Ser/Thr_kinase"/>
</dbReference>
<dbReference type="InterPro" id="IPR017508">
    <property type="entry name" value="HipA_N1"/>
</dbReference>
<evidence type="ECO:0000256" key="3">
    <source>
        <dbReference type="ARBA" id="ARBA00022777"/>
    </source>
</evidence>
<dbReference type="Gene3D" id="1.10.1070.20">
    <property type="match status" value="1"/>
</dbReference>
<dbReference type="GO" id="GO:0004674">
    <property type="term" value="F:protein serine/threonine kinase activity"/>
    <property type="evidence" value="ECO:0007669"/>
    <property type="project" value="TreeGrafter"/>
</dbReference>
<gene>
    <name evidence="6" type="primary">hipA</name>
    <name evidence="6" type="ORF">LT85_0183</name>
</gene>